<dbReference type="GO" id="GO:0000155">
    <property type="term" value="F:phosphorelay sensor kinase activity"/>
    <property type="evidence" value="ECO:0007669"/>
    <property type="project" value="InterPro"/>
</dbReference>
<dbReference type="SMART" id="SM00387">
    <property type="entry name" value="HATPase_c"/>
    <property type="match status" value="1"/>
</dbReference>
<dbReference type="GO" id="GO:0005886">
    <property type="term" value="C:plasma membrane"/>
    <property type="evidence" value="ECO:0007669"/>
    <property type="project" value="TreeGrafter"/>
</dbReference>
<accession>A0A7X2ITD6</accession>
<feature type="transmembrane region" description="Helical" evidence="11">
    <location>
        <begin position="12"/>
        <end position="34"/>
    </location>
</feature>
<evidence type="ECO:0000256" key="8">
    <source>
        <dbReference type="ARBA" id="ARBA00022989"/>
    </source>
</evidence>
<dbReference type="InterPro" id="IPR003660">
    <property type="entry name" value="HAMP_dom"/>
</dbReference>
<dbReference type="Pfam" id="PF00512">
    <property type="entry name" value="HisKA"/>
    <property type="match status" value="1"/>
</dbReference>
<keyword evidence="9" id="KW-0902">Two-component regulatory system</keyword>
<evidence type="ECO:0000259" key="13">
    <source>
        <dbReference type="PROSITE" id="PS50885"/>
    </source>
</evidence>
<keyword evidence="8 11" id="KW-1133">Transmembrane helix</keyword>
<evidence type="ECO:0000256" key="10">
    <source>
        <dbReference type="ARBA" id="ARBA00023136"/>
    </source>
</evidence>
<evidence type="ECO:0000256" key="6">
    <source>
        <dbReference type="ARBA" id="ARBA00022692"/>
    </source>
</evidence>
<evidence type="ECO:0000256" key="3">
    <source>
        <dbReference type="ARBA" id="ARBA00012438"/>
    </source>
</evidence>
<evidence type="ECO:0000256" key="2">
    <source>
        <dbReference type="ARBA" id="ARBA00004370"/>
    </source>
</evidence>
<comment type="caution">
    <text evidence="14">The sequence shown here is derived from an EMBL/GenBank/DDBJ whole genome shotgun (WGS) entry which is preliminary data.</text>
</comment>
<keyword evidence="4" id="KW-0597">Phosphoprotein</keyword>
<dbReference type="Pfam" id="PF02518">
    <property type="entry name" value="HATPase_c"/>
    <property type="match status" value="1"/>
</dbReference>
<dbReference type="InterPro" id="IPR004358">
    <property type="entry name" value="Sig_transdc_His_kin-like_C"/>
</dbReference>
<keyword evidence="6 11" id="KW-0812">Transmembrane</keyword>
<name>A0A7X2ITD6_9BURK</name>
<evidence type="ECO:0000256" key="1">
    <source>
        <dbReference type="ARBA" id="ARBA00000085"/>
    </source>
</evidence>
<dbReference type="EC" id="2.7.13.3" evidence="3"/>
<feature type="domain" description="Histidine kinase" evidence="12">
    <location>
        <begin position="253"/>
        <end position="461"/>
    </location>
</feature>
<dbReference type="InterPro" id="IPR005467">
    <property type="entry name" value="His_kinase_dom"/>
</dbReference>
<dbReference type="Gene3D" id="1.10.287.130">
    <property type="match status" value="1"/>
</dbReference>
<feature type="domain" description="HAMP" evidence="13">
    <location>
        <begin position="193"/>
        <end position="245"/>
    </location>
</feature>
<keyword evidence="15" id="KW-1185">Reference proteome</keyword>
<gene>
    <name evidence="14" type="ORF">GJ700_28600</name>
</gene>
<evidence type="ECO:0000256" key="11">
    <source>
        <dbReference type="SAM" id="Phobius"/>
    </source>
</evidence>
<organism evidence="14 15">
    <name type="scientific">Pseudoduganella rivuli</name>
    <dbReference type="NCBI Taxonomy" id="2666085"/>
    <lineage>
        <taxon>Bacteria</taxon>
        <taxon>Pseudomonadati</taxon>
        <taxon>Pseudomonadota</taxon>
        <taxon>Betaproteobacteria</taxon>
        <taxon>Burkholderiales</taxon>
        <taxon>Oxalobacteraceae</taxon>
        <taxon>Telluria group</taxon>
        <taxon>Pseudoduganella</taxon>
    </lineage>
</organism>
<dbReference type="InterPro" id="IPR003594">
    <property type="entry name" value="HATPase_dom"/>
</dbReference>
<evidence type="ECO:0000256" key="7">
    <source>
        <dbReference type="ARBA" id="ARBA00022777"/>
    </source>
</evidence>
<dbReference type="InterPro" id="IPR003661">
    <property type="entry name" value="HisK_dim/P_dom"/>
</dbReference>
<dbReference type="InterPro" id="IPR036890">
    <property type="entry name" value="HATPase_C_sf"/>
</dbReference>
<evidence type="ECO:0000259" key="12">
    <source>
        <dbReference type="PROSITE" id="PS50109"/>
    </source>
</evidence>
<dbReference type="InterPro" id="IPR036097">
    <property type="entry name" value="HisK_dim/P_sf"/>
</dbReference>
<dbReference type="AlphaFoldDB" id="A0A7X2ITD6"/>
<dbReference type="PANTHER" id="PTHR45436">
    <property type="entry name" value="SENSOR HISTIDINE KINASE YKOH"/>
    <property type="match status" value="1"/>
</dbReference>
<proteinExistence type="predicted"/>
<reference evidence="14 15" key="1">
    <citation type="submission" date="2019-11" db="EMBL/GenBank/DDBJ databases">
        <title>Novel species isolated from a subtropical stream in China.</title>
        <authorList>
            <person name="Lu H."/>
        </authorList>
    </citation>
    <scope>NUCLEOTIDE SEQUENCE [LARGE SCALE GENOMIC DNA]</scope>
    <source>
        <strain evidence="14 15">FT92W</strain>
    </source>
</reference>
<sequence length="461" mass="50316">MSKLAPLRSLRGYLLAGIILPIALFIAIDALHLYRSALDSANTAYDRMLVTTAYSIGDRISIEGGQLRGDISYAALEVYEAGYSTRMIYKISDYRGRHLAGDPDLPAYRGGDKWLTVPALLKVYEGTYGSAPVRIAVVAQPGASHRLEDNVIIQIAEPLVFRQDVARDILWGTVLRQAMLLFIVAAVTYVVVTRALRPLDSLRAQLLARQEDDLSPLSTPTAARELQPVVAALNDLMSRLHRMVDMQQRFVANASHQLRTPLAVLKMQLQSGVRGDIAPDLALLEMRATVDRATNVANQLLSLARVEQMRGKGTSEQCDLLAVAREVAIDLSPLISDKNLEFELEASSAWVHGRAWMASEMVSNLLHNAIRHTPSESRLGIRIAAPDGAIELCVWDTGPGVADQEMRVFEPFAGSHSSKGGGLGLAICAEIADAMGARLSLRNREKDGKVEGLDACVRFSL</sequence>
<evidence type="ECO:0000256" key="9">
    <source>
        <dbReference type="ARBA" id="ARBA00023012"/>
    </source>
</evidence>
<dbReference type="PROSITE" id="PS50885">
    <property type="entry name" value="HAMP"/>
    <property type="match status" value="1"/>
</dbReference>
<dbReference type="SMART" id="SM00388">
    <property type="entry name" value="HisKA"/>
    <property type="match status" value="1"/>
</dbReference>
<comment type="subcellular location">
    <subcellularLocation>
        <location evidence="2">Membrane</location>
    </subcellularLocation>
</comment>
<evidence type="ECO:0000313" key="14">
    <source>
        <dbReference type="EMBL" id="MRV75684.1"/>
    </source>
</evidence>
<keyword evidence="10 11" id="KW-0472">Membrane</keyword>
<dbReference type="Pfam" id="PF08521">
    <property type="entry name" value="2CSK_N"/>
    <property type="match status" value="1"/>
</dbReference>
<evidence type="ECO:0000313" key="15">
    <source>
        <dbReference type="Proteomes" id="UP000446768"/>
    </source>
</evidence>
<dbReference type="Proteomes" id="UP000446768">
    <property type="component" value="Unassembled WGS sequence"/>
</dbReference>
<evidence type="ECO:0000256" key="4">
    <source>
        <dbReference type="ARBA" id="ARBA00022553"/>
    </source>
</evidence>
<dbReference type="InterPro" id="IPR050428">
    <property type="entry name" value="TCS_sensor_his_kinase"/>
</dbReference>
<dbReference type="CDD" id="cd00075">
    <property type="entry name" value="HATPase"/>
    <property type="match status" value="1"/>
</dbReference>
<dbReference type="CDD" id="cd00082">
    <property type="entry name" value="HisKA"/>
    <property type="match status" value="1"/>
</dbReference>
<evidence type="ECO:0000256" key="5">
    <source>
        <dbReference type="ARBA" id="ARBA00022679"/>
    </source>
</evidence>
<protein>
    <recommendedName>
        <fullName evidence="3">histidine kinase</fullName>
        <ecNumber evidence="3">2.7.13.3</ecNumber>
    </recommendedName>
</protein>
<dbReference type="SUPFAM" id="SSF55874">
    <property type="entry name" value="ATPase domain of HSP90 chaperone/DNA topoisomerase II/histidine kinase"/>
    <property type="match status" value="1"/>
</dbReference>
<dbReference type="Gene3D" id="3.30.565.10">
    <property type="entry name" value="Histidine kinase-like ATPase, C-terminal domain"/>
    <property type="match status" value="1"/>
</dbReference>
<keyword evidence="5" id="KW-0808">Transferase</keyword>
<keyword evidence="7" id="KW-0418">Kinase</keyword>
<dbReference type="PROSITE" id="PS50109">
    <property type="entry name" value="HIS_KIN"/>
    <property type="match status" value="1"/>
</dbReference>
<dbReference type="PANTHER" id="PTHR45436:SF1">
    <property type="entry name" value="SENSOR PROTEIN QSEC"/>
    <property type="match status" value="1"/>
</dbReference>
<dbReference type="PRINTS" id="PR00344">
    <property type="entry name" value="BCTRLSENSOR"/>
</dbReference>
<dbReference type="RefSeq" id="WP_154380463.1">
    <property type="nucleotide sequence ID" value="NZ_WKJJ01000022.1"/>
</dbReference>
<dbReference type="InterPro" id="IPR013727">
    <property type="entry name" value="2CSK_N"/>
</dbReference>
<comment type="catalytic activity">
    <reaction evidence="1">
        <text>ATP + protein L-histidine = ADP + protein N-phospho-L-histidine.</text>
        <dbReference type="EC" id="2.7.13.3"/>
    </reaction>
</comment>
<dbReference type="EMBL" id="WKJJ01000022">
    <property type="protein sequence ID" value="MRV75684.1"/>
    <property type="molecule type" value="Genomic_DNA"/>
</dbReference>
<dbReference type="SUPFAM" id="SSF47384">
    <property type="entry name" value="Homodimeric domain of signal transducing histidine kinase"/>
    <property type="match status" value="1"/>
</dbReference>